<sequence>MKRSAEELIEEISDFLVIYLKSGKVELNSFIKKTDLQISQLEQLLQIHFLLKEEVILFVKELPMLIRRFKTSTTVRQDTYHGYIKGQINWPKTINSRLTRNAKDSTIFSVNEKNREYAVKENLVLLEVIQTLYMILFKNIDSDYYKKYTWFQEWNELKHTVHHMLTKNIYLSRVQTEQKKVTDRMILDTLKHRNPLYRKAASILQQYRKVLAGEIDQKEVQQLLRETFVFPQEEDVLFELYWVVQLIEHNTNNAQLQIMDGRNNLVANWNDEKYIYKVFHDSTGSNQIKFNVFTNEVSLHEHPFINRKLNSMSKAEKLAKDLFSQCIDTSIYWSGRPDIIVEIYEKDTNVLKNVVIGEVKHTTRLEYAVTGLRELVDYVTFIKDRNSNYMDQNDEIKVRGMLFTDRVNMNQPNNKRLNLIEYTDQVVHISL</sequence>
<gene>
    <name evidence="1" type="ORF">I7822_05465</name>
</gene>
<name>A0ABS3MZ32_9BACI</name>
<proteinExistence type="predicted"/>
<reference evidence="1 2" key="1">
    <citation type="submission" date="2021-03" db="EMBL/GenBank/DDBJ databases">
        <title>Whole genome sequence of Metabacillus bambusae BG109.</title>
        <authorList>
            <person name="Jeong J.W."/>
        </authorList>
    </citation>
    <scope>NUCLEOTIDE SEQUENCE [LARGE SCALE GENOMIC DNA]</scope>
    <source>
        <strain evidence="1 2">BG109</strain>
    </source>
</reference>
<dbReference type="Proteomes" id="UP000663981">
    <property type="component" value="Unassembled WGS sequence"/>
</dbReference>
<comment type="caution">
    <text evidence="1">The sequence shown here is derived from an EMBL/GenBank/DDBJ whole genome shotgun (WGS) entry which is preliminary data.</text>
</comment>
<dbReference type="RefSeq" id="WP_207975862.1">
    <property type="nucleotide sequence ID" value="NZ_JAGDEL010000003.1"/>
</dbReference>
<keyword evidence="2" id="KW-1185">Reference proteome</keyword>
<protein>
    <submittedName>
        <fullName evidence="1">Uncharacterized protein</fullName>
    </submittedName>
</protein>
<dbReference type="EMBL" id="JAGDEL010000003">
    <property type="protein sequence ID" value="MBO1511129.1"/>
    <property type="molecule type" value="Genomic_DNA"/>
</dbReference>
<evidence type="ECO:0000313" key="2">
    <source>
        <dbReference type="Proteomes" id="UP000663981"/>
    </source>
</evidence>
<organism evidence="1 2">
    <name type="scientific">Metabacillus bambusae</name>
    <dbReference type="NCBI Taxonomy" id="2795218"/>
    <lineage>
        <taxon>Bacteria</taxon>
        <taxon>Bacillati</taxon>
        <taxon>Bacillota</taxon>
        <taxon>Bacilli</taxon>
        <taxon>Bacillales</taxon>
        <taxon>Bacillaceae</taxon>
        <taxon>Metabacillus</taxon>
    </lineage>
</organism>
<evidence type="ECO:0000313" key="1">
    <source>
        <dbReference type="EMBL" id="MBO1511129.1"/>
    </source>
</evidence>
<accession>A0ABS3MZ32</accession>